<name>A0A8R7R4Y2_TRIUA</name>
<dbReference type="InterPro" id="IPR040671">
    <property type="entry name" value="Pullulanase_N2"/>
</dbReference>
<keyword evidence="1" id="KW-0732">Signal</keyword>
<dbReference type="Gramene" id="TuG1812G0700004719.01.T01">
    <property type="protein sequence ID" value="TuG1812G0700004719.01.T01"/>
    <property type="gene ID" value="TuG1812G0700004719.01"/>
</dbReference>
<accession>A0A8R7R4Y2</accession>
<feature type="chain" id="PRO_5035833706" description="Pullulanase N2 domain-containing protein" evidence="1">
    <location>
        <begin position="17"/>
        <end position="113"/>
    </location>
</feature>
<evidence type="ECO:0000259" key="2">
    <source>
        <dbReference type="Pfam" id="PF17967"/>
    </source>
</evidence>
<feature type="signal peptide" evidence="1">
    <location>
        <begin position="1"/>
        <end position="16"/>
    </location>
</feature>
<protein>
    <recommendedName>
        <fullName evidence="2">Pullulanase N2 domain-containing protein</fullName>
    </recommendedName>
</protein>
<dbReference type="AlphaFoldDB" id="A0A8R7R4Y2"/>
<feature type="domain" description="Pullulanase N2" evidence="2">
    <location>
        <begin position="14"/>
        <end position="72"/>
    </location>
</feature>
<dbReference type="Gene3D" id="2.60.40.1130">
    <property type="entry name" value="Rab geranylgeranyltransferase alpha-subunit, insert domain"/>
    <property type="match status" value="1"/>
</dbReference>
<dbReference type="Pfam" id="PF17967">
    <property type="entry name" value="Pullulanase_N2"/>
    <property type="match status" value="1"/>
</dbReference>
<dbReference type="SUPFAM" id="SSF81296">
    <property type="entry name" value="E set domains"/>
    <property type="match status" value="1"/>
</dbReference>
<dbReference type="Gene3D" id="2.60.40.10">
    <property type="entry name" value="Immunoglobulins"/>
    <property type="match status" value="1"/>
</dbReference>
<reference evidence="3" key="3">
    <citation type="submission" date="2022-06" db="UniProtKB">
        <authorList>
            <consortium name="EnsemblPlants"/>
        </authorList>
    </citation>
    <scope>IDENTIFICATION</scope>
</reference>
<reference evidence="4" key="1">
    <citation type="journal article" date="2013" name="Nature">
        <title>Draft genome of the wheat A-genome progenitor Triticum urartu.</title>
        <authorList>
            <person name="Ling H.Q."/>
            <person name="Zhao S."/>
            <person name="Liu D."/>
            <person name="Wang J."/>
            <person name="Sun H."/>
            <person name="Zhang C."/>
            <person name="Fan H."/>
            <person name="Li D."/>
            <person name="Dong L."/>
            <person name="Tao Y."/>
            <person name="Gao C."/>
            <person name="Wu H."/>
            <person name="Li Y."/>
            <person name="Cui Y."/>
            <person name="Guo X."/>
            <person name="Zheng S."/>
            <person name="Wang B."/>
            <person name="Yu K."/>
            <person name="Liang Q."/>
            <person name="Yang W."/>
            <person name="Lou X."/>
            <person name="Chen J."/>
            <person name="Feng M."/>
            <person name="Jian J."/>
            <person name="Zhang X."/>
            <person name="Luo G."/>
            <person name="Jiang Y."/>
            <person name="Liu J."/>
            <person name="Wang Z."/>
            <person name="Sha Y."/>
            <person name="Zhang B."/>
            <person name="Wu H."/>
            <person name="Tang D."/>
            <person name="Shen Q."/>
            <person name="Xue P."/>
            <person name="Zou S."/>
            <person name="Wang X."/>
            <person name="Liu X."/>
            <person name="Wang F."/>
            <person name="Yang Y."/>
            <person name="An X."/>
            <person name="Dong Z."/>
            <person name="Zhang K."/>
            <person name="Zhang X."/>
            <person name="Luo M.C."/>
            <person name="Dvorak J."/>
            <person name="Tong Y."/>
            <person name="Wang J."/>
            <person name="Yang H."/>
            <person name="Li Z."/>
            <person name="Wang D."/>
            <person name="Zhang A."/>
            <person name="Wang J."/>
        </authorList>
    </citation>
    <scope>NUCLEOTIDE SEQUENCE</scope>
    <source>
        <strain evidence="4">cv. G1812</strain>
    </source>
</reference>
<evidence type="ECO:0000256" key="1">
    <source>
        <dbReference type="SAM" id="SignalP"/>
    </source>
</evidence>
<proteinExistence type="predicted"/>
<dbReference type="InterPro" id="IPR013783">
    <property type="entry name" value="Ig-like_fold"/>
</dbReference>
<evidence type="ECO:0000313" key="3">
    <source>
        <dbReference type="EnsemblPlants" id="TuG1812G0700004719.01.T01"/>
    </source>
</evidence>
<reference evidence="3" key="2">
    <citation type="submission" date="2018-03" db="EMBL/GenBank/DDBJ databases">
        <title>The Triticum urartu genome reveals the dynamic nature of wheat genome evolution.</title>
        <authorList>
            <person name="Ling H."/>
            <person name="Ma B."/>
            <person name="Shi X."/>
            <person name="Liu H."/>
            <person name="Dong L."/>
            <person name="Sun H."/>
            <person name="Cao Y."/>
            <person name="Gao Q."/>
            <person name="Zheng S."/>
            <person name="Li Y."/>
            <person name="Yu Y."/>
            <person name="Du H."/>
            <person name="Qi M."/>
            <person name="Li Y."/>
            <person name="Yu H."/>
            <person name="Cui Y."/>
            <person name="Wang N."/>
            <person name="Chen C."/>
            <person name="Wu H."/>
            <person name="Zhao Y."/>
            <person name="Zhang J."/>
            <person name="Li Y."/>
            <person name="Zhou W."/>
            <person name="Zhang B."/>
            <person name="Hu W."/>
            <person name="Eijk M."/>
            <person name="Tang J."/>
            <person name="Witsenboer H."/>
            <person name="Zhao S."/>
            <person name="Li Z."/>
            <person name="Zhang A."/>
            <person name="Wang D."/>
            <person name="Liang C."/>
        </authorList>
    </citation>
    <scope>NUCLEOTIDE SEQUENCE [LARGE SCALE GENOMIC DNA]</scope>
    <source>
        <strain evidence="3">cv. G1812</strain>
    </source>
</reference>
<dbReference type="Proteomes" id="UP000015106">
    <property type="component" value="Chromosome 7"/>
</dbReference>
<dbReference type="EnsemblPlants" id="TuG1812G0700004719.01.T01">
    <property type="protein sequence ID" value="TuG1812G0700004719.01.T01"/>
    <property type="gene ID" value="TuG1812G0700004719.01"/>
</dbReference>
<keyword evidence="4" id="KW-1185">Reference proteome</keyword>
<organism evidence="3 4">
    <name type="scientific">Triticum urartu</name>
    <name type="common">Red wild einkorn</name>
    <name type="synonym">Crithodium urartu</name>
    <dbReference type="NCBI Taxonomy" id="4572"/>
    <lineage>
        <taxon>Eukaryota</taxon>
        <taxon>Viridiplantae</taxon>
        <taxon>Streptophyta</taxon>
        <taxon>Embryophyta</taxon>
        <taxon>Tracheophyta</taxon>
        <taxon>Spermatophyta</taxon>
        <taxon>Magnoliopsida</taxon>
        <taxon>Liliopsida</taxon>
        <taxon>Poales</taxon>
        <taxon>Poaceae</taxon>
        <taxon>BOP clade</taxon>
        <taxon>Pooideae</taxon>
        <taxon>Triticodae</taxon>
        <taxon>Triticeae</taxon>
        <taxon>Triticinae</taxon>
        <taxon>Triticum</taxon>
    </lineage>
</organism>
<evidence type="ECO:0000313" key="4">
    <source>
        <dbReference type="Proteomes" id="UP000015106"/>
    </source>
</evidence>
<sequence>MCLIILKLFNILVVSTRVTHKFPFISSYRAFRVPSSVDVASLVKCQLVVASFGADRKHVDVTGLQLPGVLDDMFAYRGPLGAVFSEDSASLHLWAPTTQDVSVWFLDGPPALL</sequence>
<dbReference type="InterPro" id="IPR014756">
    <property type="entry name" value="Ig_E-set"/>
</dbReference>